<dbReference type="InterPro" id="IPR011009">
    <property type="entry name" value="Kinase-like_dom_sf"/>
</dbReference>
<feature type="region of interest" description="Disordered" evidence="1">
    <location>
        <begin position="369"/>
        <end position="496"/>
    </location>
</feature>
<accession>A0ABV5T8Q7</accession>
<dbReference type="RefSeq" id="WP_386155354.1">
    <property type="nucleotide sequence ID" value="NZ_JBHMBS010000003.1"/>
</dbReference>
<evidence type="ECO:0000259" key="2">
    <source>
        <dbReference type="PROSITE" id="PS50011"/>
    </source>
</evidence>
<feature type="region of interest" description="Disordered" evidence="1">
    <location>
        <begin position="178"/>
        <end position="342"/>
    </location>
</feature>
<feature type="compositionally biased region" description="Low complexity" evidence="1">
    <location>
        <begin position="293"/>
        <end position="316"/>
    </location>
</feature>
<evidence type="ECO:0000313" key="4">
    <source>
        <dbReference type="Proteomes" id="UP001589610"/>
    </source>
</evidence>
<gene>
    <name evidence="3" type="ORF">ACFFRH_08105</name>
</gene>
<feature type="compositionally biased region" description="Low complexity" evidence="1">
    <location>
        <begin position="222"/>
        <end position="232"/>
    </location>
</feature>
<feature type="compositionally biased region" description="Low complexity" evidence="1">
    <location>
        <begin position="16"/>
        <end position="34"/>
    </location>
</feature>
<dbReference type="PROSITE" id="PS50011">
    <property type="entry name" value="PROTEIN_KINASE_DOM"/>
    <property type="match status" value="1"/>
</dbReference>
<feature type="compositionally biased region" description="Pro residues" evidence="1">
    <location>
        <begin position="179"/>
        <end position="205"/>
    </location>
</feature>
<protein>
    <recommendedName>
        <fullName evidence="2">Protein kinase domain-containing protein</fullName>
    </recommendedName>
</protein>
<organism evidence="3 4">
    <name type="scientific">Streptosporangium vulgare</name>
    <dbReference type="NCBI Taxonomy" id="46190"/>
    <lineage>
        <taxon>Bacteria</taxon>
        <taxon>Bacillati</taxon>
        <taxon>Actinomycetota</taxon>
        <taxon>Actinomycetes</taxon>
        <taxon>Streptosporangiales</taxon>
        <taxon>Streptosporangiaceae</taxon>
        <taxon>Streptosporangium</taxon>
    </lineage>
</organism>
<feature type="compositionally biased region" description="Pro residues" evidence="1">
    <location>
        <begin position="233"/>
        <end position="242"/>
    </location>
</feature>
<dbReference type="Proteomes" id="UP001589610">
    <property type="component" value="Unassembled WGS sequence"/>
</dbReference>
<sequence length="715" mass="72679">MNHPDVPRSQGRHAGGHAAPVAPGPGIAGADGPPMLEQSSLEQVVARFGPMSPQQAAVVGVAVLDQLVAMHRQGMLHGDVRPSSVLLGPYEQIVLAGPSLPSSLFTSPEGVTSPAADLWSLGATLYTAVEGRPPSPGGSLDNAGPIAPVLFHLLAGDPAQRPDPTTLRGALIEVSQYRPEPPVAPPPGTPPPGTLPPGMFPPGMLPQPQAGSLPQVPGTSDAGASAPSVSFPPSVPSPPLVPGTPAAFGQTPLQGPGAPGMPGPHTATGPGTTGPTVTGPGTPGPGAAGTQGWGTTAAPGSPGALGVPGAAGTPGVPGIPGTPGVPGGQEDGGIAPATPGEVTAPFRKNLTEQMSAITARLPLQDLPVPPQAALSSSPGTPIVWQTQPSVPLSTPPSVPPQQDTLHQGPPHPGLPQQGAPQQGPAQQGPAQQGPAQQESSPQGPPRQVTSPGGRPHPGAPGPNPPHPNPPDAPTSREPALLPVPAPGETPSERSTWTTGVLVPRPVVALTGVLLFGMAVTIGVLLTSVVANSDDDLSAAEPSGAKGRFATAPRACGLLDDKQANEVVPGFKSSEVERSVCNWLNQHDWRKPNVEKYDLRVRLIAQKQDGSEVARAREYLAGKKKDIVDKGQFATPKPLPPKDLRGVGEEAFTSGAYNSINLYGGSYKATVVFRISNLIAEVEYERGGVKEDPDGKIAEGALKVARWLTESLKTDD</sequence>
<evidence type="ECO:0000313" key="3">
    <source>
        <dbReference type="EMBL" id="MFB9675447.1"/>
    </source>
</evidence>
<dbReference type="EMBL" id="JBHMBS010000003">
    <property type="protein sequence ID" value="MFB9675447.1"/>
    <property type="molecule type" value="Genomic_DNA"/>
</dbReference>
<name>A0ABV5T8Q7_9ACTN</name>
<dbReference type="SUPFAM" id="SSF56112">
    <property type="entry name" value="Protein kinase-like (PK-like)"/>
    <property type="match status" value="1"/>
</dbReference>
<feature type="region of interest" description="Disordered" evidence="1">
    <location>
        <begin position="1"/>
        <end position="35"/>
    </location>
</feature>
<feature type="compositionally biased region" description="Low complexity" evidence="1">
    <location>
        <begin position="414"/>
        <end position="441"/>
    </location>
</feature>
<evidence type="ECO:0000256" key="1">
    <source>
        <dbReference type="SAM" id="MobiDB-lite"/>
    </source>
</evidence>
<feature type="compositionally biased region" description="Low complexity" evidence="1">
    <location>
        <begin position="263"/>
        <end position="280"/>
    </location>
</feature>
<dbReference type="InterPro" id="IPR000719">
    <property type="entry name" value="Prot_kinase_dom"/>
</dbReference>
<proteinExistence type="predicted"/>
<feature type="compositionally biased region" description="Pro residues" evidence="1">
    <location>
        <begin position="457"/>
        <end position="472"/>
    </location>
</feature>
<reference evidence="3 4" key="1">
    <citation type="submission" date="2024-09" db="EMBL/GenBank/DDBJ databases">
        <authorList>
            <person name="Sun Q."/>
            <person name="Mori K."/>
        </authorList>
    </citation>
    <scope>NUCLEOTIDE SEQUENCE [LARGE SCALE GENOMIC DNA]</scope>
    <source>
        <strain evidence="3 4">JCM 3028</strain>
    </source>
</reference>
<dbReference type="Gene3D" id="1.10.510.10">
    <property type="entry name" value="Transferase(Phosphotransferase) domain 1"/>
    <property type="match status" value="1"/>
</dbReference>
<keyword evidence="4" id="KW-1185">Reference proteome</keyword>
<comment type="caution">
    <text evidence="3">The sequence shown here is derived from an EMBL/GenBank/DDBJ whole genome shotgun (WGS) entry which is preliminary data.</text>
</comment>
<feature type="domain" description="Protein kinase" evidence="2">
    <location>
        <begin position="1"/>
        <end position="195"/>
    </location>
</feature>